<proteinExistence type="predicted"/>
<sequence length="980" mass="112916">MKNKVSFVLILIPFLFLLFGCDVQTEVKPLTNTTAEEQSITEQKDKANYEIVLISPLKNAKNIPEEGTELSWKAYIKGTTVEATQLVFQVCFSTDNPPKTIIKDSSGRDFFSETKVKTGILKPNTTYYWQVIAKNKEGELFESEIWNFKTKELQPTKLVLLSPTNGVSSLPTKGINFSWKLENATQKQVIFDILISKSENFSDLVWQANTSSNSCTLDKKLEKSTKYFWKVSAKNEAGDRVESDIFNFVTISPTTPTFIEMQPINNSEKIPVENVKFNWKFSDDDGDELDYEFLLYEDTPESTPILTVPAIKNNYYLLNTLKLSYNKIYHWQVIAKDEDGKKASSPVYSFTTISEEEEKAQQERKRLPELTEIYPENGSIISKNKNISWKYSKPLEDDFTVELLIATNTTATPTIIRLPKEITEFTIPSDKLLKGETYYWKLRLKTQDGKTFDYDWYNFSVSKPTVPKPPIPINPKDNSEVNPGTVLLKWSESTDEDGDKILYDILLGSTPSELSVIKTNVQETSLELNNIQRGQKYYWKVIAKDQDGNKIESELSSFSTKLLSDLTIISPKNMPSNIPVKNIKFEWLDEKSDGVTYTLRLGKSKDKMAVISLEQKETSYVYETKLDYNTTYYWRVDRRYKGQLFEGEVYQFTTVGLPKPEKLSPTGVNNPTKNLTLSWEYPLLEAENITFEIHFGTDQESLKKLVENIKEYSFTIPFRLEKERTYYWKVIAKNTYGVYSESDIARFETIPPTQPFKPVVIQPQNESVNTDFEKTILSWKCLDLDNDTLSFYVYLDTVNPPQKLIAETKNTEHKLEKLLSNTKYYWLIVAVDEDGYRSVSDVWSFTTGKAHFSEDFEGEKYSLPNVKINGTVRIINEPNKGRVLELKTAHNSSSEFSFAIELSEKSIIKFDYLISSEENGDFFILYVNDKEIFRDSGEKQWRAIEFPLEPGKYTIKFTYEKDTIKSSGKDCLLIDNIIVK</sequence>
<organism evidence="2">
    <name type="scientific">Fervidobacterium nodosum</name>
    <dbReference type="NCBI Taxonomy" id="2424"/>
    <lineage>
        <taxon>Bacteria</taxon>
        <taxon>Thermotogati</taxon>
        <taxon>Thermotogota</taxon>
        <taxon>Thermotogae</taxon>
        <taxon>Thermotogales</taxon>
        <taxon>Fervidobacteriaceae</taxon>
        <taxon>Fervidobacterium</taxon>
    </lineage>
</organism>
<protein>
    <recommendedName>
        <fullName evidence="1">Fibronectin type-III domain-containing protein</fullName>
    </recommendedName>
</protein>
<dbReference type="SUPFAM" id="SSF49265">
    <property type="entry name" value="Fibronectin type III"/>
    <property type="match status" value="4"/>
</dbReference>
<dbReference type="AlphaFoldDB" id="A0A7C5U5D0"/>
<dbReference type="PANTHER" id="PTHR24099:SF16">
    <property type="entry name" value="E3 UBIQUITIN-PROTEIN LIGASE MIDLINE-1-LIKE ISOFORM X1"/>
    <property type="match status" value="1"/>
</dbReference>
<feature type="domain" description="Fibronectin type-III" evidence="1">
    <location>
        <begin position="471"/>
        <end position="563"/>
    </location>
</feature>
<gene>
    <name evidence="2" type="ORF">ENM46_01070</name>
</gene>
<accession>A0A7C5U5D0</accession>
<dbReference type="PROSITE" id="PS51257">
    <property type="entry name" value="PROKAR_LIPOPROTEIN"/>
    <property type="match status" value="1"/>
</dbReference>
<dbReference type="InterPro" id="IPR036116">
    <property type="entry name" value="FN3_sf"/>
</dbReference>
<feature type="domain" description="Fibronectin type-III" evidence="1">
    <location>
        <begin position="53"/>
        <end position="153"/>
    </location>
</feature>
<feature type="domain" description="Fibronectin type-III" evidence="1">
    <location>
        <begin position="659"/>
        <end position="752"/>
    </location>
</feature>
<dbReference type="PROSITE" id="PS50853">
    <property type="entry name" value="FN3"/>
    <property type="match status" value="3"/>
</dbReference>
<dbReference type="SMART" id="SM00060">
    <property type="entry name" value="FN3"/>
    <property type="match status" value="5"/>
</dbReference>
<dbReference type="InterPro" id="IPR013783">
    <property type="entry name" value="Ig-like_fold"/>
</dbReference>
<dbReference type="Gene3D" id="2.60.40.10">
    <property type="entry name" value="Immunoglobulins"/>
    <property type="match status" value="8"/>
</dbReference>
<dbReference type="InterPro" id="IPR003961">
    <property type="entry name" value="FN3_dom"/>
</dbReference>
<comment type="caution">
    <text evidence="2">The sequence shown here is derived from an EMBL/GenBank/DDBJ whole genome shotgun (WGS) entry which is preliminary data.</text>
</comment>
<evidence type="ECO:0000313" key="2">
    <source>
        <dbReference type="EMBL" id="HHR33521.1"/>
    </source>
</evidence>
<name>A0A7C5U5D0_9BACT</name>
<dbReference type="InterPro" id="IPR050617">
    <property type="entry name" value="E3_ligase_FN3/SPRY"/>
</dbReference>
<evidence type="ECO:0000259" key="1">
    <source>
        <dbReference type="PROSITE" id="PS50853"/>
    </source>
</evidence>
<dbReference type="CDD" id="cd00063">
    <property type="entry name" value="FN3"/>
    <property type="match status" value="2"/>
</dbReference>
<dbReference type="PANTHER" id="PTHR24099">
    <property type="entry name" value="E3 UBIQUITIN-PROTEIN LIGASE TRIM36-RELATED"/>
    <property type="match status" value="1"/>
</dbReference>
<dbReference type="EMBL" id="DRXW01000070">
    <property type="protein sequence ID" value="HHR33521.1"/>
    <property type="molecule type" value="Genomic_DNA"/>
</dbReference>
<reference evidence="2" key="1">
    <citation type="journal article" date="2020" name="mSystems">
        <title>Genome- and Community-Level Interaction Insights into Carbon Utilization and Element Cycling Functions of Hydrothermarchaeota in Hydrothermal Sediment.</title>
        <authorList>
            <person name="Zhou Z."/>
            <person name="Liu Y."/>
            <person name="Xu W."/>
            <person name="Pan J."/>
            <person name="Luo Z.H."/>
            <person name="Li M."/>
        </authorList>
    </citation>
    <scope>NUCLEOTIDE SEQUENCE [LARGE SCALE GENOMIC DNA]</scope>
    <source>
        <strain evidence="2">SpSt-1088</strain>
    </source>
</reference>